<feature type="compositionally biased region" description="Basic and acidic residues" evidence="1">
    <location>
        <begin position="15"/>
        <end position="25"/>
    </location>
</feature>
<dbReference type="Gramene" id="KJB11189">
    <property type="protein sequence ID" value="KJB11189"/>
    <property type="gene ID" value="B456_001G244400"/>
</dbReference>
<accession>A0A0D2PWB2</accession>
<keyword evidence="3" id="KW-1185">Reference proteome</keyword>
<evidence type="ECO:0000313" key="3">
    <source>
        <dbReference type="Proteomes" id="UP000032304"/>
    </source>
</evidence>
<dbReference type="AlphaFoldDB" id="A0A0D2PWB2"/>
<evidence type="ECO:0000256" key="1">
    <source>
        <dbReference type="SAM" id="MobiDB-lite"/>
    </source>
</evidence>
<dbReference type="EMBL" id="CM001740">
    <property type="protein sequence ID" value="KJB11189.1"/>
    <property type="molecule type" value="Genomic_DNA"/>
</dbReference>
<proteinExistence type="predicted"/>
<sequence length="151" mass="17553">MPTWQHLRRTSNVENRPEPDRDTARRISSNNDSSHGMVNGPTLLKPYSSSVCTRSFLNMGWLRRNIRRRMSVIVVVGRYPGIPSPLLQHLSDPNYLTNFLAFSHSVIHSFPKKVTENEQGTLKGKVNTFRECERKRKGEVEEGSFRWREKK</sequence>
<organism evidence="2 3">
    <name type="scientific">Gossypium raimondii</name>
    <name type="common">Peruvian cotton</name>
    <name type="synonym">Gossypium klotzschianum subsp. raimondii</name>
    <dbReference type="NCBI Taxonomy" id="29730"/>
    <lineage>
        <taxon>Eukaryota</taxon>
        <taxon>Viridiplantae</taxon>
        <taxon>Streptophyta</taxon>
        <taxon>Embryophyta</taxon>
        <taxon>Tracheophyta</taxon>
        <taxon>Spermatophyta</taxon>
        <taxon>Magnoliopsida</taxon>
        <taxon>eudicotyledons</taxon>
        <taxon>Gunneridae</taxon>
        <taxon>Pentapetalae</taxon>
        <taxon>rosids</taxon>
        <taxon>malvids</taxon>
        <taxon>Malvales</taxon>
        <taxon>Malvaceae</taxon>
        <taxon>Malvoideae</taxon>
        <taxon>Gossypium</taxon>
    </lineage>
</organism>
<feature type="compositionally biased region" description="Polar residues" evidence="1">
    <location>
        <begin position="26"/>
        <end position="36"/>
    </location>
</feature>
<feature type="region of interest" description="Disordered" evidence="1">
    <location>
        <begin position="1"/>
        <end position="40"/>
    </location>
</feature>
<dbReference type="eggNOG" id="ENOG502SSW9">
    <property type="taxonomic scope" value="Eukaryota"/>
</dbReference>
<gene>
    <name evidence="2" type="ORF">B456_001G244400</name>
</gene>
<protein>
    <submittedName>
        <fullName evidence="2">Uncharacterized protein</fullName>
    </submittedName>
</protein>
<evidence type="ECO:0000313" key="2">
    <source>
        <dbReference type="EMBL" id="KJB11189.1"/>
    </source>
</evidence>
<name>A0A0D2PWB2_GOSRA</name>
<dbReference type="Proteomes" id="UP000032304">
    <property type="component" value="Chromosome 1"/>
</dbReference>
<reference evidence="2 3" key="1">
    <citation type="journal article" date="2012" name="Nature">
        <title>Repeated polyploidization of Gossypium genomes and the evolution of spinnable cotton fibres.</title>
        <authorList>
            <person name="Paterson A.H."/>
            <person name="Wendel J.F."/>
            <person name="Gundlach H."/>
            <person name="Guo H."/>
            <person name="Jenkins J."/>
            <person name="Jin D."/>
            <person name="Llewellyn D."/>
            <person name="Showmaker K.C."/>
            <person name="Shu S."/>
            <person name="Udall J."/>
            <person name="Yoo M.J."/>
            <person name="Byers R."/>
            <person name="Chen W."/>
            <person name="Doron-Faigenboim A."/>
            <person name="Duke M.V."/>
            <person name="Gong L."/>
            <person name="Grimwood J."/>
            <person name="Grover C."/>
            <person name="Grupp K."/>
            <person name="Hu G."/>
            <person name="Lee T.H."/>
            <person name="Li J."/>
            <person name="Lin L."/>
            <person name="Liu T."/>
            <person name="Marler B.S."/>
            <person name="Page J.T."/>
            <person name="Roberts A.W."/>
            <person name="Romanel E."/>
            <person name="Sanders W.S."/>
            <person name="Szadkowski E."/>
            <person name="Tan X."/>
            <person name="Tang H."/>
            <person name="Xu C."/>
            <person name="Wang J."/>
            <person name="Wang Z."/>
            <person name="Zhang D."/>
            <person name="Zhang L."/>
            <person name="Ashrafi H."/>
            <person name="Bedon F."/>
            <person name="Bowers J.E."/>
            <person name="Brubaker C.L."/>
            <person name="Chee P.W."/>
            <person name="Das S."/>
            <person name="Gingle A.R."/>
            <person name="Haigler C.H."/>
            <person name="Harker D."/>
            <person name="Hoffmann L.V."/>
            <person name="Hovav R."/>
            <person name="Jones D.C."/>
            <person name="Lemke C."/>
            <person name="Mansoor S."/>
            <person name="ur Rahman M."/>
            <person name="Rainville L.N."/>
            <person name="Rambani A."/>
            <person name="Reddy U.K."/>
            <person name="Rong J.K."/>
            <person name="Saranga Y."/>
            <person name="Scheffler B.E."/>
            <person name="Scheffler J.A."/>
            <person name="Stelly D.M."/>
            <person name="Triplett B.A."/>
            <person name="Van Deynze A."/>
            <person name="Vaslin M.F."/>
            <person name="Waghmare V.N."/>
            <person name="Walford S.A."/>
            <person name="Wright R.J."/>
            <person name="Zaki E.A."/>
            <person name="Zhang T."/>
            <person name="Dennis E.S."/>
            <person name="Mayer K.F."/>
            <person name="Peterson D.G."/>
            <person name="Rokhsar D.S."/>
            <person name="Wang X."/>
            <person name="Schmutz J."/>
        </authorList>
    </citation>
    <scope>NUCLEOTIDE SEQUENCE [LARGE SCALE GENOMIC DNA]</scope>
</reference>